<reference evidence="2" key="1">
    <citation type="submission" date="2022-11" db="UniProtKB">
        <authorList>
            <consortium name="WormBaseParasite"/>
        </authorList>
    </citation>
    <scope>IDENTIFICATION</scope>
</reference>
<sequence>MTQQEDKFTILLIADNFDPHFQPITSNVSWANWKISSIKLLDLALDWISLINTPDVPNILIVSSTLNDEDLEEFKRKWAYDFKSFRAVHFENCPSVGQIMREVDSRNLLPKGEFLLIENLATFCSSNLSPQIEAFRNRRKKDKNCVMSLLYSRQISGEKRFVGFETDSKKLLVYQGNRDRPTTEYTKNMFTTQSTIRSDLAPCGIALCSTEVLIQFTDNYDYDLFDQVIHEILVNADLHSQTINVEILPETVMAFTASDYGSLLRGQRLLVHRWCYPQTYDRLPTRVFESRITLRYHRNHVYVPRDEEPPMNSEGTVLGRGNDIDASANLQDVAIDDNCCLGEDVQIRNVIAGHSLKVGKDTVIDGVVIGDKVTIGTNCKIRAKTVIGSGVTIPNGTVIGNNLVLMATPSPQGNDDIESKREPLGYYSWKLLDEPNGHFWRRSQSFSRARHERHASVHSGTSIQHSISIDQTVSSGNENVDTTVPDINLDTEYYFIAFMKEIRESMKATYDSSNRSTPDAMNNLCVEINCSKLANGISPEDLTRGVFSAFLSLPPFETTKELPLVKKLFIEWKNLWNKYYKSTETKLQLCHAIEDAALENPTIRALMPQLFMCVYENLNDMDEVIISWYESLPQDSILRPDMAKLVEWLMEDEDEGEDDESDEEEA</sequence>
<protein>
    <submittedName>
        <fullName evidence="2">EIF-2B GDP-GTP exchange factor subunit epsilon</fullName>
    </submittedName>
</protein>
<dbReference type="Proteomes" id="UP000887580">
    <property type="component" value="Unplaced"/>
</dbReference>
<proteinExistence type="predicted"/>
<evidence type="ECO:0000313" key="2">
    <source>
        <dbReference type="WBParaSite" id="PS1159_v2.g8510.t1"/>
    </source>
</evidence>
<evidence type="ECO:0000313" key="1">
    <source>
        <dbReference type="Proteomes" id="UP000887580"/>
    </source>
</evidence>
<organism evidence="1 2">
    <name type="scientific">Panagrolaimus sp. PS1159</name>
    <dbReference type="NCBI Taxonomy" id="55785"/>
    <lineage>
        <taxon>Eukaryota</taxon>
        <taxon>Metazoa</taxon>
        <taxon>Ecdysozoa</taxon>
        <taxon>Nematoda</taxon>
        <taxon>Chromadorea</taxon>
        <taxon>Rhabditida</taxon>
        <taxon>Tylenchina</taxon>
        <taxon>Panagrolaimomorpha</taxon>
        <taxon>Panagrolaimoidea</taxon>
        <taxon>Panagrolaimidae</taxon>
        <taxon>Panagrolaimus</taxon>
    </lineage>
</organism>
<accession>A0AC35GU10</accession>
<name>A0AC35GU10_9BILA</name>
<dbReference type="WBParaSite" id="PS1159_v2.g8510.t1">
    <property type="protein sequence ID" value="PS1159_v2.g8510.t1"/>
    <property type="gene ID" value="PS1159_v2.g8510"/>
</dbReference>